<proteinExistence type="predicted"/>
<name>A0A1M6HED6_9FIRM</name>
<sequence>MNYTVITAAEKPEHKKTHDHITCEIWPEFILNDPISNANFKNIYKTFAEYQFSILMDDSIVGFANAIPFYWDEDLGNLPEEGWDWALLKGFEDNSNNKNPNVLCGLQIGIDKKHQGKGLSQLIVKEMKSIAIRKGFKYLVIPVRPNMKSKYPLIPIEDYIQWKDGNGLPFDPWLRVHVRQGAEIVKVCHKAMYIPGKIEDWEEWTGMKFMSSGDYVIDGALVPVKVDVENDIGEYVEPNVWVSYKLSE</sequence>
<reference evidence="1 2" key="1">
    <citation type="submission" date="2016-11" db="EMBL/GenBank/DDBJ databases">
        <authorList>
            <person name="Jaros S."/>
            <person name="Januszkiewicz K."/>
            <person name="Wedrychowicz H."/>
        </authorList>
    </citation>
    <scope>NUCLEOTIDE SEQUENCE [LARGE SCALE GENOMIC DNA]</scope>
    <source>
        <strain evidence="1 2">DSM 19022</strain>
    </source>
</reference>
<evidence type="ECO:0000313" key="2">
    <source>
        <dbReference type="Proteomes" id="UP000184442"/>
    </source>
</evidence>
<dbReference type="InterPro" id="IPR016181">
    <property type="entry name" value="Acyl_CoA_acyltransferase"/>
</dbReference>
<organism evidence="1 2">
    <name type="scientific">Lutispora thermophila DSM 19022</name>
    <dbReference type="NCBI Taxonomy" id="1122184"/>
    <lineage>
        <taxon>Bacteria</taxon>
        <taxon>Bacillati</taxon>
        <taxon>Bacillota</taxon>
        <taxon>Clostridia</taxon>
        <taxon>Lutisporales</taxon>
        <taxon>Lutisporaceae</taxon>
        <taxon>Lutispora</taxon>
    </lineage>
</organism>
<dbReference type="EMBL" id="FQZS01000020">
    <property type="protein sequence ID" value="SHJ20545.1"/>
    <property type="molecule type" value="Genomic_DNA"/>
</dbReference>
<accession>A0A1M6HED6</accession>
<evidence type="ECO:0000313" key="1">
    <source>
        <dbReference type="EMBL" id="SHJ20545.1"/>
    </source>
</evidence>
<dbReference type="STRING" id="1122184.SAMN02745176_02773"/>
<dbReference type="RefSeq" id="WP_073026764.1">
    <property type="nucleotide sequence ID" value="NZ_FQZS01000020.1"/>
</dbReference>
<dbReference type="Gene3D" id="3.40.630.30">
    <property type="match status" value="1"/>
</dbReference>
<dbReference type="AlphaFoldDB" id="A0A1M6HED6"/>
<keyword evidence="2" id="KW-1185">Reference proteome</keyword>
<protein>
    <submittedName>
        <fullName evidence="1">Uncharacterized protein</fullName>
    </submittedName>
</protein>
<dbReference type="OrthoDB" id="342444at2"/>
<dbReference type="SUPFAM" id="SSF55729">
    <property type="entry name" value="Acyl-CoA N-acyltransferases (Nat)"/>
    <property type="match status" value="1"/>
</dbReference>
<dbReference type="Proteomes" id="UP000184442">
    <property type="component" value="Unassembled WGS sequence"/>
</dbReference>
<gene>
    <name evidence="1" type="ORF">SAMN02745176_02773</name>
</gene>